<dbReference type="GO" id="GO:0005737">
    <property type="term" value="C:cytoplasm"/>
    <property type="evidence" value="ECO:0007669"/>
    <property type="project" value="UniProtKB-SubCell"/>
</dbReference>
<dbReference type="GO" id="GO:0031593">
    <property type="term" value="F:polyubiquitin modification-dependent protein binding"/>
    <property type="evidence" value="ECO:0007669"/>
    <property type="project" value="UniProtKB-UniRule"/>
</dbReference>
<evidence type="ECO:0000256" key="11">
    <source>
        <dbReference type="ARBA" id="ARBA00023204"/>
    </source>
</evidence>
<evidence type="ECO:0000256" key="1">
    <source>
        <dbReference type="ARBA" id="ARBA00004123"/>
    </source>
</evidence>
<evidence type="ECO:0000256" key="9">
    <source>
        <dbReference type="ARBA" id="ARBA00022786"/>
    </source>
</evidence>
<dbReference type="AlphaFoldDB" id="A0A834I415"/>
<comment type="caution">
    <text evidence="16">The sequence shown here is derived from an EMBL/GenBank/DDBJ whole genome shotgun (WGS) entry which is preliminary data.</text>
</comment>
<keyword evidence="7 15" id="KW-0227">DNA damage</keyword>
<keyword evidence="3 15" id="KW-0963">Cytoplasm</keyword>
<evidence type="ECO:0000256" key="8">
    <source>
        <dbReference type="ARBA" id="ARBA00022776"/>
    </source>
</evidence>
<keyword evidence="12 15" id="KW-0539">Nucleus</keyword>
<keyword evidence="5 15" id="KW-0053">Apoptosis</keyword>
<evidence type="ECO:0000313" key="16">
    <source>
        <dbReference type="EMBL" id="KAF7274202.1"/>
    </source>
</evidence>
<evidence type="ECO:0000256" key="5">
    <source>
        <dbReference type="ARBA" id="ARBA00022703"/>
    </source>
</evidence>
<accession>A0A834I415</accession>
<keyword evidence="10 15" id="KW-0156">Chromatin regulator</keyword>
<name>A0A834I415_RHYFE</name>
<sequence>MSDVDYYKHIQENIKELLYGNIGFHRLEKNLIETKQNNFIEQNQNLIVVSCHFCIKIPYAGVFHDYEIIFNPDNFNELPDFHFNFMEFLDLDINYITENIPTWENWDLTNSKSLLNILNEFHILYKKYLLKVINQNPYSHIKKEYNELMELLHITEDKIEVLPSDKNCMDQTNSEYSNDDISAFFCICLPIDSNALPEYYQENCDDMLNPGDDFAKLCIGKKGSDGRAVHLSLSPRIQQFLGFVELPKFARDNTVSKYVLRVKHILDEKIRITSEQYKNKHLFVSALVETFSNGIVEYDTRKFSNIKVHFLYENLDDYNCLVSVTLDGKPKERPRIELQSLYCQVGPSCNISTFFAYQPGALIEDNLAKIKNFLQIETFRLKNHKH</sequence>
<evidence type="ECO:0000256" key="4">
    <source>
        <dbReference type="ARBA" id="ARBA00022618"/>
    </source>
</evidence>
<evidence type="ECO:0000256" key="14">
    <source>
        <dbReference type="ARBA" id="ARBA00025766"/>
    </source>
</evidence>
<dbReference type="Pfam" id="PF06113">
    <property type="entry name" value="BRE"/>
    <property type="match status" value="1"/>
</dbReference>
<dbReference type="GO" id="GO:0006302">
    <property type="term" value="P:double-strand break repair"/>
    <property type="evidence" value="ECO:0007669"/>
    <property type="project" value="UniProtKB-UniRule"/>
</dbReference>
<keyword evidence="4 15" id="KW-0132">Cell division</keyword>
<evidence type="ECO:0000256" key="7">
    <source>
        <dbReference type="ARBA" id="ARBA00022763"/>
    </source>
</evidence>
<dbReference type="PANTHER" id="PTHR15189">
    <property type="entry name" value="BRISC AND BRCA1-A COMPLEX MEMBER 2"/>
    <property type="match status" value="1"/>
</dbReference>
<dbReference type="GO" id="GO:0006325">
    <property type="term" value="P:chromatin organization"/>
    <property type="evidence" value="ECO:0007669"/>
    <property type="project" value="UniProtKB-UniRule"/>
</dbReference>
<evidence type="ECO:0000256" key="13">
    <source>
        <dbReference type="ARBA" id="ARBA00023306"/>
    </source>
</evidence>
<comment type="similarity">
    <text evidence="14 15">Belongs to the BABAM2 family.</text>
</comment>
<dbReference type="GO" id="GO:0070531">
    <property type="term" value="C:BRCA1-A complex"/>
    <property type="evidence" value="ECO:0007669"/>
    <property type="project" value="UniProtKB-UniRule"/>
</dbReference>
<evidence type="ECO:0000256" key="2">
    <source>
        <dbReference type="ARBA" id="ARBA00019438"/>
    </source>
</evidence>
<comment type="subunit">
    <text evidence="15">Component of the ARISC complex. Component of the BRCA1-A complex. Component of the BRISC complex. Binds polyubiquitin.</text>
</comment>
<proteinExistence type="inferred from homology"/>
<dbReference type="Proteomes" id="UP000625711">
    <property type="component" value="Unassembled WGS sequence"/>
</dbReference>
<keyword evidence="8 15" id="KW-0498">Mitosis</keyword>
<keyword evidence="9 15" id="KW-0833">Ubl conjugation pathway</keyword>
<evidence type="ECO:0000313" key="17">
    <source>
        <dbReference type="Proteomes" id="UP000625711"/>
    </source>
</evidence>
<comment type="function">
    <text evidence="15">May play a role in homeostasis or cellular differentiation in cells of neural, epithelial and germline origins. May also act as a death receptor-associated anti-apoptotic protein, which inhibits the mitochondrial apoptotic pathway.</text>
</comment>
<dbReference type="GO" id="GO:0010212">
    <property type="term" value="P:response to ionizing radiation"/>
    <property type="evidence" value="ECO:0007669"/>
    <property type="project" value="UniProtKB-UniRule"/>
</dbReference>
<dbReference type="GO" id="GO:0006915">
    <property type="term" value="P:apoptotic process"/>
    <property type="evidence" value="ECO:0007669"/>
    <property type="project" value="UniProtKB-UniRule"/>
</dbReference>
<dbReference type="PANTHER" id="PTHR15189:SF7">
    <property type="entry name" value="BRISC AND BRCA1-A COMPLEX MEMBER 2"/>
    <property type="match status" value="1"/>
</dbReference>
<keyword evidence="17" id="KW-1185">Reference proteome</keyword>
<organism evidence="16 17">
    <name type="scientific">Rhynchophorus ferrugineus</name>
    <name type="common">Red palm weevil</name>
    <name type="synonym">Curculio ferrugineus</name>
    <dbReference type="NCBI Taxonomy" id="354439"/>
    <lineage>
        <taxon>Eukaryota</taxon>
        <taxon>Metazoa</taxon>
        <taxon>Ecdysozoa</taxon>
        <taxon>Arthropoda</taxon>
        <taxon>Hexapoda</taxon>
        <taxon>Insecta</taxon>
        <taxon>Pterygota</taxon>
        <taxon>Neoptera</taxon>
        <taxon>Endopterygota</taxon>
        <taxon>Coleoptera</taxon>
        <taxon>Polyphaga</taxon>
        <taxon>Cucujiformia</taxon>
        <taxon>Curculionidae</taxon>
        <taxon>Dryophthorinae</taxon>
        <taxon>Rhynchophorus</taxon>
    </lineage>
</organism>
<keyword evidence="13 15" id="KW-0131">Cell cycle</keyword>
<dbReference type="InterPro" id="IPR010358">
    <property type="entry name" value="BRE"/>
</dbReference>
<protein>
    <recommendedName>
        <fullName evidence="2 15">BRISC and BRCA1-A complex member 2</fullName>
    </recommendedName>
</protein>
<evidence type="ECO:0000256" key="10">
    <source>
        <dbReference type="ARBA" id="ARBA00022853"/>
    </source>
</evidence>
<evidence type="ECO:0000256" key="15">
    <source>
        <dbReference type="RuleBase" id="RU368019"/>
    </source>
</evidence>
<comment type="domain">
    <text evidence="15">Contains 2 ubiquitin-conjugating enzyme family-like (UEV-like) regions. These regions lack the critical Cys residues required for ubiquitination but retain the ability to bind ubiquitin.</text>
</comment>
<dbReference type="GO" id="GO:0045739">
    <property type="term" value="P:positive regulation of DNA repair"/>
    <property type="evidence" value="ECO:0007669"/>
    <property type="project" value="UniProtKB-UniRule"/>
</dbReference>
<dbReference type="EMBL" id="JAACXV010013026">
    <property type="protein sequence ID" value="KAF7274202.1"/>
    <property type="molecule type" value="Genomic_DNA"/>
</dbReference>
<dbReference type="GO" id="GO:0051301">
    <property type="term" value="P:cell division"/>
    <property type="evidence" value="ECO:0007669"/>
    <property type="project" value="UniProtKB-UniRule"/>
</dbReference>
<evidence type="ECO:0000256" key="3">
    <source>
        <dbReference type="ARBA" id="ARBA00022490"/>
    </source>
</evidence>
<evidence type="ECO:0000256" key="12">
    <source>
        <dbReference type="ARBA" id="ARBA00023242"/>
    </source>
</evidence>
<dbReference type="OrthoDB" id="538811at2759"/>
<gene>
    <name evidence="16" type="ORF">GWI33_013122</name>
</gene>
<dbReference type="GO" id="GO:0070552">
    <property type="term" value="C:BRISC complex"/>
    <property type="evidence" value="ECO:0007669"/>
    <property type="project" value="UniProtKB-UniRule"/>
</dbReference>
<dbReference type="GO" id="GO:0007095">
    <property type="term" value="P:mitotic G2 DNA damage checkpoint signaling"/>
    <property type="evidence" value="ECO:0007669"/>
    <property type="project" value="UniProtKB-UniRule"/>
</dbReference>
<reference evidence="16" key="1">
    <citation type="submission" date="2020-08" db="EMBL/GenBank/DDBJ databases">
        <title>Genome sequencing and assembly of the red palm weevil Rhynchophorus ferrugineus.</title>
        <authorList>
            <person name="Dias G.B."/>
            <person name="Bergman C.M."/>
            <person name="Manee M."/>
        </authorList>
    </citation>
    <scope>NUCLEOTIDE SEQUENCE</scope>
    <source>
        <strain evidence="16">AA-2017</strain>
        <tissue evidence="16">Whole larva</tissue>
    </source>
</reference>
<evidence type="ECO:0000256" key="6">
    <source>
        <dbReference type="ARBA" id="ARBA00022737"/>
    </source>
</evidence>
<keyword evidence="11 15" id="KW-0234">DNA repair</keyword>
<keyword evidence="6" id="KW-0677">Repeat</keyword>
<comment type="subcellular location">
    <subcellularLocation>
        <location evidence="15">Cytoplasm</location>
    </subcellularLocation>
    <subcellularLocation>
        <location evidence="1 15">Nucleus</location>
    </subcellularLocation>
    <text evidence="15">Localizes at sites of DNA damage at double-strand breaks (DSBs).</text>
</comment>